<gene>
    <name evidence="1" type="ORF">A35E_00489</name>
</gene>
<dbReference type="AlphaFoldDB" id="J3Z5Y3"/>
<proteinExistence type="predicted"/>
<evidence type="ECO:0000313" key="2">
    <source>
        <dbReference type="Proteomes" id="UP000003937"/>
    </source>
</evidence>
<dbReference type="HOGENOM" id="CLU_2636021_0_0_6"/>
<accession>J3Z5Y3</accession>
<dbReference type="STRING" id="134287.A35E_00489"/>
<keyword evidence="2" id="KW-1185">Reference proteome</keyword>
<reference evidence="1 2" key="1">
    <citation type="journal article" date="2012" name="Mol. Biol. Evol.">
        <title>Genome reduction and co-evolution between the primary and secondary bacterial symbionts of psyllids.</title>
        <authorList>
            <person name="Sloan D.B."/>
            <person name="Moran N.A."/>
        </authorList>
    </citation>
    <scope>NUCLEOTIDE SEQUENCE [LARGE SCALE GENOMIC DNA]</scope>
    <source>
        <strain evidence="1">Hcub_S</strain>
    </source>
</reference>
<dbReference type="RefSeq" id="WP_014889076.1">
    <property type="nucleotide sequence ID" value="NC_018420.1"/>
</dbReference>
<dbReference type="SUPFAM" id="SSF143456">
    <property type="entry name" value="VC0467-like"/>
    <property type="match status" value="1"/>
</dbReference>
<dbReference type="Gene3D" id="3.30.70.1300">
    <property type="entry name" value="VC0467-like domains"/>
    <property type="match status" value="1"/>
</dbReference>
<protein>
    <submittedName>
        <fullName evidence="1">Putative transcriptional regulator</fullName>
    </submittedName>
</protein>
<dbReference type="EMBL" id="CP003547">
    <property type="protein sequence ID" value="AFP85779.1"/>
    <property type="molecule type" value="Genomic_DNA"/>
</dbReference>
<dbReference type="OrthoDB" id="9807486at2"/>
<evidence type="ECO:0000313" key="1">
    <source>
        <dbReference type="EMBL" id="AFP85779.1"/>
    </source>
</evidence>
<name>J3Z5Y3_9ENTR</name>
<sequence>MLTQMNLYFFGDSLAEDRGSILHMHRDKLNASINFSAKIMLTTSKDVLETLGASKQPDDILVALEMLVGTKINLRKN</sequence>
<organism evidence="1 2">
    <name type="scientific">secondary endosymbiont of Heteropsylla cubana</name>
    <dbReference type="NCBI Taxonomy" id="134287"/>
    <lineage>
        <taxon>Bacteria</taxon>
        <taxon>Pseudomonadati</taxon>
        <taxon>Pseudomonadota</taxon>
        <taxon>Gammaproteobacteria</taxon>
        <taxon>Enterobacterales</taxon>
        <taxon>Enterobacteriaceae</taxon>
        <taxon>aphid secondary symbionts</taxon>
    </lineage>
</organism>
<dbReference type="KEGG" id="sehc:A35E_00489"/>
<dbReference type="Proteomes" id="UP000003937">
    <property type="component" value="Chromosome"/>
</dbReference>